<dbReference type="WBParaSite" id="scf7180000421926.g7909">
    <property type="protein sequence ID" value="scf7180000421926.g7909"/>
    <property type="gene ID" value="scf7180000421926.g7909"/>
</dbReference>
<dbReference type="PANTHER" id="PTHR24135:SF28">
    <property type="entry name" value="LD13733P"/>
    <property type="match status" value="1"/>
</dbReference>
<sequence>FCPERDNNNIGSFLRIPAVDYDDQSENSSINSNNHLVEEQQPSSSSSNQSTPKEEKEIIKSEIKKEFKKQNTGEFKQKAIKEWTCLDVCEWLEYLELSEHCSSFCEIKGIDLLYFDRSKYTALGVTRIAHRQKMEKSIKDFKEK</sequence>
<accession>A0A915NV11</accession>
<name>A0A915NV11_9BILA</name>
<reference evidence="4" key="1">
    <citation type="submission" date="2022-11" db="UniProtKB">
        <authorList>
            <consortium name="WormBaseParasite"/>
        </authorList>
    </citation>
    <scope>IDENTIFICATION</scope>
</reference>
<feature type="domain" description="SAM" evidence="2">
    <location>
        <begin position="83"/>
        <end position="144"/>
    </location>
</feature>
<feature type="compositionally biased region" description="Low complexity" evidence="1">
    <location>
        <begin position="40"/>
        <end position="50"/>
    </location>
</feature>
<proteinExistence type="predicted"/>
<dbReference type="Pfam" id="PF00536">
    <property type="entry name" value="SAM_1"/>
    <property type="match status" value="1"/>
</dbReference>
<dbReference type="SMART" id="SM00454">
    <property type="entry name" value="SAM"/>
    <property type="match status" value="1"/>
</dbReference>
<dbReference type="GO" id="GO:0030160">
    <property type="term" value="F:synaptic receptor adaptor activity"/>
    <property type="evidence" value="ECO:0007669"/>
    <property type="project" value="TreeGrafter"/>
</dbReference>
<protein>
    <submittedName>
        <fullName evidence="4">SAM domain-containing protein</fullName>
    </submittedName>
</protein>
<evidence type="ECO:0000259" key="2">
    <source>
        <dbReference type="PROSITE" id="PS50105"/>
    </source>
</evidence>
<dbReference type="SUPFAM" id="SSF47769">
    <property type="entry name" value="SAM/Pointed domain"/>
    <property type="match status" value="1"/>
</dbReference>
<dbReference type="PROSITE" id="PS50105">
    <property type="entry name" value="SAM_DOMAIN"/>
    <property type="match status" value="1"/>
</dbReference>
<feature type="region of interest" description="Disordered" evidence="1">
    <location>
        <begin position="23"/>
        <end position="57"/>
    </location>
</feature>
<dbReference type="GO" id="GO:0045211">
    <property type="term" value="C:postsynaptic membrane"/>
    <property type="evidence" value="ECO:0007669"/>
    <property type="project" value="TreeGrafter"/>
</dbReference>
<dbReference type="Proteomes" id="UP000887560">
    <property type="component" value="Unplaced"/>
</dbReference>
<dbReference type="GO" id="GO:0043197">
    <property type="term" value="C:dendritic spine"/>
    <property type="evidence" value="ECO:0007669"/>
    <property type="project" value="TreeGrafter"/>
</dbReference>
<dbReference type="PANTHER" id="PTHR24135">
    <property type="entry name" value="SH3 AND MULTIPLE ANKYRIN REPEAT DOMAINS PROTEIN"/>
    <property type="match status" value="1"/>
</dbReference>
<dbReference type="InterPro" id="IPR051569">
    <property type="entry name" value="SHANK"/>
</dbReference>
<evidence type="ECO:0000256" key="1">
    <source>
        <dbReference type="SAM" id="MobiDB-lite"/>
    </source>
</evidence>
<dbReference type="Gene3D" id="1.10.150.50">
    <property type="entry name" value="Transcription Factor, Ets-1"/>
    <property type="match status" value="1"/>
</dbReference>
<dbReference type="AlphaFoldDB" id="A0A915NV11"/>
<feature type="compositionally biased region" description="Polar residues" evidence="1">
    <location>
        <begin position="26"/>
        <end position="35"/>
    </location>
</feature>
<dbReference type="InterPro" id="IPR013761">
    <property type="entry name" value="SAM/pointed_sf"/>
</dbReference>
<dbReference type="InterPro" id="IPR001660">
    <property type="entry name" value="SAM"/>
</dbReference>
<keyword evidence="3" id="KW-1185">Reference proteome</keyword>
<organism evidence="3 4">
    <name type="scientific">Meloidogyne floridensis</name>
    <dbReference type="NCBI Taxonomy" id="298350"/>
    <lineage>
        <taxon>Eukaryota</taxon>
        <taxon>Metazoa</taxon>
        <taxon>Ecdysozoa</taxon>
        <taxon>Nematoda</taxon>
        <taxon>Chromadorea</taxon>
        <taxon>Rhabditida</taxon>
        <taxon>Tylenchina</taxon>
        <taxon>Tylenchomorpha</taxon>
        <taxon>Tylenchoidea</taxon>
        <taxon>Meloidogynidae</taxon>
        <taxon>Meloidogyninae</taxon>
        <taxon>Meloidogyne</taxon>
    </lineage>
</organism>
<dbReference type="GO" id="GO:0035255">
    <property type="term" value="F:ionotropic glutamate receptor binding"/>
    <property type="evidence" value="ECO:0007669"/>
    <property type="project" value="TreeGrafter"/>
</dbReference>
<evidence type="ECO:0000313" key="4">
    <source>
        <dbReference type="WBParaSite" id="scf7180000421926.g7909"/>
    </source>
</evidence>
<evidence type="ECO:0000313" key="3">
    <source>
        <dbReference type="Proteomes" id="UP000887560"/>
    </source>
</evidence>
<dbReference type="GO" id="GO:0014069">
    <property type="term" value="C:postsynaptic density"/>
    <property type="evidence" value="ECO:0007669"/>
    <property type="project" value="TreeGrafter"/>
</dbReference>